<dbReference type="AlphaFoldDB" id="A0A5B9QHD1"/>
<sequence>MPGSEKCNFTEIVEAGIAQNLSWDKIGHVVDGEVGASTSDRRDWGTQCGT</sequence>
<dbReference type="Proteomes" id="UP000323917">
    <property type="component" value="Chromosome"/>
</dbReference>
<dbReference type="KEGG" id="bgok:Pr1d_08950"/>
<accession>A0A5B9QHD1</accession>
<keyword evidence="2" id="KW-1185">Reference proteome</keyword>
<organism evidence="1 2">
    <name type="scientific">Bythopirellula goksoeyrii</name>
    <dbReference type="NCBI Taxonomy" id="1400387"/>
    <lineage>
        <taxon>Bacteria</taxon>
        <taxon>Pseudomonadati</taxon>
        <taxon>Planctomycetota</taxon>
        <taxon>Planctomycetia</taxon>
        <taxon>Pirellulales</taxon>
        <taxon>Lacipirellulaceae</taxon>
        <taxon>Bythopirellula</taxon>
    </lineage>
</organism>
<name>A0A5B9QHD1_9BACT</name>
<proteinExistence type="predicted"/>
<evidence type="ECO:0000313" key="1">
    <source>
        <dbReference type="EMBL" id="QEG33631.1"/>
    </source>
</evidence>
<protein>
    <submittedName>
        <fullName evidence="1">Uncharacterized protein</fullName>
    </submittedName>
</protein>
<dbReference type="EMBL" id="CP042913">
    <property type="protein sequence ID" value="QEG33631.1"/>
    <property type="molecule type" value="Genomic_DNA"/>
</dbReference>
<reference evidence="1 2" key="1">
    <citation type="submission" date="2019-08" db="EMBL/GenBank/DDBJ databases">
        <title>Deep-cultivation of Planctomycetes and their phenomic and genomic characterization uncovers novel biology.</title>
        <authorList>
            <person name="Wiegand S."/>
            <person name="Jogler M."/>
            <person name="Boedeker C."/>
            <person name="Pinto D."/>
            <person name="Vollmers J."/>
            <person name="Rivas-Marin E."/>
            <person name="Kohn T."/>
            <person name="Peeters S.H."/>
            <person name="Heuer A."/>
            <person name="Rast P."/>
            <person name="Oberbeckmann S."/>
            <person name="Bunk B."/>
            <person name="Jeske O."/>
            <person name="Meyerdierks A."/>
            <person name="Storesund J.E."/>
            <person name="Kallscheuer N."/>
            <person name="Luecker S."/>
            <person name="Lage O.M."/>
            <person name="Pohl T."/>
            <person name="Merkel B.J."/>
            <person name="Hornburger P."/>
            <person name="Mueller R.-W."/>
            <person name="Bruemmer F."/>
            <person name="Labrenz M."/>
            <person name="Spormann A.M."/>
            <person name="Op den Camp H."/>
            <person name="Overmann J."/>
            <person name="Amann R."/>
            <person name="Jetten M.S.M."/>
            <person name="Mascher T."/>
            <person name="Medema M.H."/>
            <person name="Devos D.P."/>
            <person name="Kaster A.-K."/>
            <person name="Ovreas L."/>
            <person name="Rohde M."/>
            <person name="Galperin M.Y."/>
            <person name="Jogler C."/>
        </authorList>
    </citation>
    <scope>NUCLEOTIDE SEQUENCE [LARGE SCALE GENOMIC DNA]</scope>
    <source>
        <strain evidence="1 2">Pr1d</strain>
    </source>
</reference>
<gene>
    <name evidence="1" type="ORF">Pr1d_08950</name>
</gene>
<evidence type="ECO:0000313" key="2">
    <source>
        <dbReference type="Proteomes" id="UP000323917"/>
    </source>
</evidence>